<evidence type="ECO:0000313" key="3">
    <source>
        <dbReference type="EMBL" id="PIZ18214.1"/>
    </source>
</evidence>
<dbReference type="PANTHER" id="PTHR43773:SF1">
    <property type="entry name" value="MAGNESIUM TRANSPORTER MGTE"/>
    <property type="match status" value="1"/>
</dbReference>
<dbReference type="SMART" id="SM00116">
    <property type="entry name" value="CBS"/>
    <property type="match status" value="2"/>
</dbReference>
<dbReference type="EMBL" id="PFMR01000021">
    <property type="protein sequence ID" value="PIZ18214.1"/>
    <property type="molecule type" value="Genomic_DNA"/>
</dbReference>
<proteinExistence type="predicted"/>
<dbReference type="CDD" id="cd04606">
    <property type="entry name" value="CBS_pair_Mg_transporter"/>
    <property type="match status" value="1"/>
</dbReference>
<evidence type="ECO:0000313" key="4">
    <source>
        <dbReference type="Proteomes" id="UP000229307"/>
    </source>
</evidence>
<dbReference type="InterPro" id="IPR000644">
    <property type="entry name" value="CBS_dom"/>
</dbReference>
<organism evidence="3 4">
    <name type="scientific">Candidatus Desantisbacteria bacterium CG_4_10_14_0_8_um_filter_48_22</name>
    <dbReference type="NCBI Taxonomy" id="1974543"/>
    <lineage>
        <taxon>Bacteria</taxon>
        <taxon>Candidatus Desantisiibacteriota</taxon>
    </lineage>
</organism>
<dbReference type="GO" id="GO:0015095">
    <property type="term" value="F:magnesium ion transmembrane transporter activity"/>
    <property type="evidence" value="ECO:0007669"/>
    <property type="project" value="InterPro"/>
</dbReference>
<accession>A0A2M7SFE7</accession>
<name>A0A2M7SFE7_9BACT</name>
<dbReference type="SUPFAM" id="SSF158791">
    <property type="entry name" value="MgtE N-terminal domain-like"/>
    <property type="match status" value="1"/>
</dbReference>
<dbReference type="InterPro" id="IPR046342">
    <property type="entry name" value="CBS_dom_sf"/>
</dbReference>
<comment type="caution">
    <text evidence="3">The sequence shown here is derived from an EMBL/GenBank/DDBJ whole genome shotgun (WGS) entry which is preliminary data.</text>
</comment>
<gene>
    <name evidence="3" type="ORF">COY52_00565</name>
</gene>
<feature type="domain" description="CBS" evidence="2">
    <location>
        <begin position="368"/>
        <end position="425"/>
    </location>
</feature>
<protein>
    <recommendedName>
        <fullName evidence="2">CBS domain-containing protein</fullName>
    </recommendedName>
</protein>
<dbReference type="Pfam" id="PF00571">
    <property type="entry name" value="CBS"/>
    <property type="match status" value="2"/>
</dbReference>
<dbReference type="PANTHER" id="PTHR43773">
    <property type="entry name" value="MAGNESIUM TRANSPORTER MGTE"/>
    <property type="match status" value="1"/>
</dbReference>
<dbReference type="InterPro" id="IPR006669">
    <property type="entry name" value="MgtE_transporter"/>
</dbReference>
<dbReference type="AlphaFoldDB" id="A0A2M7SFE7"/>
<dbReference type="Pfam" id="PF03448">
    <property type="entry name" value="MgtE_N"/>
    <property type="match status" value="1"/>
</dbReference>
<dbReference type="GO" id="GO:0016020">
    <property type="term" value="C:membrane"/>
    <property type="evidence" value="ECO:0007669"/>
    <property type="project" value="InterPro"/>
</dbReference>
<dbReference type="Gene3D" id="1.25.60.10">
    <property type="entry name" value="MgtE N-terminal domain-like"/>
    <property type="match status" value="1"/>
</dbReference>
<dbReference type="PROSITE" id="PS51371">
    <property type="entry name" value="CBS"/>
    <property type="match status" value="2"/>
</dbReference>
<keyword evidence="1" id="KW-0129">CBS domain</keyword>
<reference evidence="4" key="1">
    <citation type="submission" date="2017-09" db="EMBL/GenBank/DDBJ databases">
        <title>Depth-based differentiation of microbial function through sediment-hosted aquifers and enrichment of novel symbionts in the deep terrestrial subsurface.</title>
        <authorList>
            <person name="Probst A.J."/>
            <person name="Ladd B."/>
            <person name="Jarett J.K."/>
            <person name="Geller-Mcgrath D.E."/>
            <person name="Sieber C.M.K."/>
            <person name="Emerson J.B."/>
            <person name="Anantharaman K."/>
            <person name="Thomas B.C."/>
            <person name="Malmstrom R."/>
            <person name="Stieglmeier M."/>
            <person name="Klingl A."/>
            <person name="Woyke T."/>
            <person name="Ryan C.M."/>
            <person name="Banfield J.F."/>
        </authorList>
    </citation>
    <scope>NUCLEOTIDE SEQUENCE [LARGE SCALE GENOMIC DNA]</scope>
</reference>
<dbReference type="Gene3D" id="3.10.580.10">
    <property type="entry name" value="CBS-domain"/>
    <property type="match status" value="1"/>
</dbReference>
<dbReference type="InterPro" id="IPR006668">
    <property type="entry name" value="Mg_transptr_MgtE_intracell_dom"/>
</dbReference>
<dbReference type="InterPro" id="IPR038076">
    <property type="entry name" value="MgtE_N_sf"/>
</dbReference>
<dbReference type="SUPFAM" id="SSF54631">
    <property type="entry name" value="CBS-domain pair"/>
    <property type="match status" value="1"/>
</dbReference>
<feature type="domain" description="CBS" evidence="2">
    <location>
        <begin position="304"/>
        <end position="366"/>
    </location>
</feature>
<evidence type="ECO:0000256" key="1">
    <source>
        <dbReference type="PROSITE-ProRule" id="PRU00703"/>
    </source>
</evidence>
<dbReference type="SMART" id="SM00924">
    <property type="entry name" value="MgtE_N"/>
    <property type="match status" value="1"/>
</dbReference>
<evidence type="ECO:0000259" key="2">
    <source>
        <dbReference type="PROSITE" id="PS51371"/>
    </source>
</evidence>
<sequence>MLASKVFVFFTELTRQFLLSKTGKPLGRIFDLIVDQKEMFPRVISVVVSTGVIRRSYAVFPWEKIQTTDECCLITEAQDLVFKDFYQAENGMSLRRDILDKQIVDTLNRKVVRVNDIHLLRAENNLHIAHVDIGMRGLLRRLDLELAVDNIIRFFRPDAKYLENDMFISWKYVQPLAIHPIKGMITLSVSQEQLSSIPPAELGDIILGLDVYERVALFRSLDIKMKVKALLGLEAGVQKSLVEDMDPKSIADILNLMPPDNAADLLGEFSDRQTDSLFNVMESDKAKKLAALLGHEAHSAGGLMTTEFITLPENITVEEAINRIKGMTGKAETIYYGYIVDDARHLIGMTTFRHLLFAQPQKLISEIMIKRPVRVHLTDTARKVAFLFDKYGLLAIPVVNGEAVIHGIITVDDILGHIIQKAYKKRARKPKL</sequence>
<dbReference type="Proteomes" id="UP000229307">
    <property type="component" value="Unassembled WGS sequence"/>
</dbReference>